<comment type="caution">
    <text evidence="7">The sequence shown here is derived from an EMBL/GenBank/DDBJ whole genome shotgun (WGS) entry which is preliminary data.</text>
</comment>
<organism evidence="7 8">
    <name type="scientific">Amycolatopsis thailandensis</name>
    <dbReference type="NCBI Taxonomy" id="589330"/>
    <lineage>
        <taxon>Bacteria</taxon>
        <taxon>Bacillati</taxon>
        <taxon>Actinomycetota</taxon>
        <taxon>Actinomycetes</taxon>
        <taxon>Pseudonocardiales</taxon>
        <taxon>Pseudonocardiaceae</taxon>
        <taxon>Amycolatopsis</taxon>
    </lineage>
</organism>
<keyword evidence="3 6" id="KW-0812">Transmembrane</keyword>
<evidence type="ECO:0000256" key="5">
    <source>
        <dbReference type="ARBA" id="ARBA00023136"/>
    </source>
</evidence>
<gene>
    <name evidence="7" type="ORF">CFP71_40275</name>
</gene>
<sequence>MTRVRLVAVPVAAALVLGAILLLATGTDPLAAYGAIVSGAFGPDGIGDTLAYAVPVAGMATALAIPLRAGMVNLGGEGQLVLGAISALAVGLYVPGPGPVKVILALLAGAVAGAAYAALAAVCENRLGVPLLISTLLLSYPAMSLAGYLVRFPLKDAGSSLPQSPQLAEGARLPEIDGVTTGIFLVVAVIAVYAVLDARTPAGFETKVTGWAPRFAAYSGIDRPKLTLRLLAASGGTAGLVGAIAVLGFPYRFIDGALITPQYTWIGLLAALLAGASPLGTLLAAVFFAALTSGGFAMERATQVPRELTAVLQAVLIIFLAATSGVFKRKAGRA</sequence>
<accession>A0A229RCT2</accession>
<feature type="transmembrane region" description="Helical" evidence="6">
    <location>
        <begin position="79"/>
        <end position="96"/>
    </location>
</feature>
<dbReference type="OrthoDB" id="9809785at2"/>
<reference evidence="7 8" key="1">
    <citation type="submission" date="2017-07" db="EMBL/GenBank/DDBJ databases">
        <title>Amycolatopsis thailandensis Genome sequencing and assembly.</title>
        <authorList>
            <person name="Kaur N."/>
            <person name="Mayilraj S."/>
        </authorList>
    </citation>
    <scope>NUCLEOTIDE SEQUENCE [LARGE SCALE GENOMIC DNA]</scope>
    <source>
        <strain evidence="7 8">JCM 16380</strain>
    </source>
</reference>
<name>A0A229RCT2_9PSEU</name>
<comment type="subcellular location">
    <subcellularLocation>
        <location evidence="1">Cell membrane</location>
        <topology evidence="1">Multi-pass membrane protein</topology>
    </subcellularLocation>
</comment>
<evidence type="ECO:0000313" key="8">
    <source>
        <dbReference type="Proteomes" id="UP000215223"/>
    </source>
</evidence>
<evidence type="ECO:0000313" key="7">
    <source>
        <dbReference type="EMBL" id="OXM44446.1"/>
    </source>
</evidence>
<dbReference type="PANTHER" id="PTHR47089">
    <property type="entry name" value="ABC TRANSPORTER, PERMEASE PROTEIN"/>
    <property type="match status" value="1"/>
</dbReference>
<dbReference type="AlphaFoldDB" id="A0A229RCT2"/>
<evidence type="ECO:0000256" key="4">
    <source>
        <dbReference type="ARBA" id="ARBA00022989"/>
    </source>
</evidence>
<dbReference type="GO" id="GO:0022857">
    <property type="term" value="F:transmembrane transporter activity"/>
    <property type="evidence" value="ECO:0007669"/>
    <property type="project" value="InterPro"/>
</dbReference>
<dbReference type="Proteomes" id="UP000215223">
    <property type="component" value="Unassembled WGS sequence"/>
</dbReference>
<evidence type="ECO:0000256" key="1">
    <source>
        <dbReference type="ARBA" id="ARBA00004651"/>
    </source>
</evidence>
<dbReference type="Pfam" id="PF02653">
    <property type="entry name" value="BPD_transp_2"/>
    <property type="match status" value="1"/>
</dbReference>
<keyword evidence="4 6" id="KW-1133">Transmembrane helix</keyword>
<dbReference type="RefSeq" id="WP_093939146.1">
    <property type="nucleotide sequence ID" value="NZ_NMQT01000186.1"/>
</dbReference>
<proteinExistence type="predicted"/>
<dbReference type="CDD" id="cd06580">
    <property type="entry name" value="TM_PBP1_transp_TpRbsC_like"/>
    <property type="match status" value="1"/>
</dbReference>
<feature type="transmembrane region" description="Helical" evidence="6">
    <location>
        <begin position="50"/>
        <end position="67"/>
    </location>
</feature>
<dbReference type="PANTHER" id="PTHR47089:SF1">
    <property type="entry name" value="GUANOSINE ABC TRANSPORTER PERMEASE PROTEIN NUPP"/>
    <property type="match status" value="1"/>
</dbReference>
<feature type="transmembrane region" description="Helical" evidence="6">
    <location>
        <begin position="308"/>
        <end position="327"/>
    </location>
</feature>
<feature type="transmembrane region" description="Helical" evidence="6">
    <location>
        <begin position="178"/>
        <end position="196"/>
    </location>
</feature>
<dbReference type="InterPro" id="IPR001851">
    <property type="entry name" value="ABC_transp_permease"/>
</dbReference>
<keyword evidence="2" id="KW-1003">Cell membrane</keyword>
<evidence type="ECO:0000256" key="3">
    <source>
        <dbReference type="ARBA" id="ARBA00022692"/>
    </source>
</evidence>
<dbReference type="GO" id="GO:0005886">
    <property type="term" value="C:plasma membrane"/>
    <property type="evidence" value="ECO:0007669"/>
    <property type="project" value="UniProtKB-SubCell"/>
</dbReference>
<evidence type="ECO:0000256" key="6">
    <source>
        <dbReference type="SAM" id="Phobius"/>
    </source>
</evidence>
<keyword evidence="8" id="KW-1185">Reference proteome</keyword>
<keyword evidence="5 6" id="KW-0472">Membrane</keyword>
<feature type="transmembrane region" description="Helical" evidence="6">
    <location>
        <begin position="230"/>
        <end position="251"/>
    </location>
</feature>
<dbReference type="EMBL" id="NMQT01000186">
    <property type="protein sequence ID" value="OXM44446.1"/>
    <property type="molecule type" value="Genomic_DNA"/>
</dbReference>
<feature type="transmembrane region" description="Helical" evidence="6">
    <location>
        <begin position="263"/>
        <end position="296"/>
    </location>
</feature>
<feature type="transmembrane region" description="Helical" evidence="6">
    <location>
        <begin position="129"/>
        <end position="150"/>
    </location>
</feature>
<feature type="transmembrane region" description="Helical" evidence="6">
    <location>
        <begin position="102"/>
        <end position="122"/>
    </location>
</feature>
<evidence type="ECO:0000256" key="2">
    <source>
        <dbReference type="ARBA" id="ARBA00022475"/>
    </source>
</evidence>
<protein>
    <submittedName>
        <fullName evidence="7">ABC transporter permease</fullName>
    </submittedName>
</protein>